<evidence type="ECO:0000313" key="5">
    <source>
        <dbReference type="Proteomes" id="UP001501747"/>
    </source>
</evidence>
<comment type="caution">
    <text evidence="4">The sequence shown here is derived from an EMBL/GenBank/DDBJ whole genome shotgun (WGS) entry which is preliminary data.</text>
</comment>
<reference evidence="5" key="1">
    <citation type="journal article" date="2019" name="Int. J. Syst. Evol. Microbiol.">
        <title>The Global Catalogue of Microorganisms (GCM) 10K type strain sequencing project: providing services to taxonomists for standard genome sequencing and annotation.</title>
        <authorList>
            <consortium name="The Broad Institute Genomics Platform"/>
            <consortium name="The Broad Institute Genome Sequencing Center for Infectious Disease"/>
            <person name="Wu L."/>
            <person name="Ma J."/>
        </authorList>
    </citation>
    <scope>NUCLEOTIDE SEQUENCE [LARGE SCALE GENOMIC DNA]</scope>
    <source>
        <strain evidence="5">JCM 17342</strain>
    </source>
</reference>
<dbReference type="InterPro" id="IPR000182">
    <property type="entry name" value="GNAT_dom"/>
</dbReference>
<keyword evidence="5" id="KW-1185">Reference proteome</keyword>
<proteinExistence type="predicted"/>
<dbReference type="Pfam" id="PF00583">
    <property type="entry name" value="Acetyltransf_1"/>
    <property type="match status" value="1"/>
</dbReference>
<dbReference type="RefSeq" id="WP_344871660.1">
    <property type="nucleotide sequence ID" value="NZ_BAABAL010000005.1"/>
</dbReference>
<dbReference type="InterPro" id="IPR050832">
    <property type="entry name" value="Bact_Acetyltransf"/>
</dbReference>
<organism evidence="4 5">
    <name type="scientific">Allokutzneria multivorans</name>
    <dbReference type="NCBI Taxonomy" id="1142134"/>
    <lineage>
        <taxon>Bacteria</taxon>
        <taxon>Bacillati</taxon>
        <taxon>Actinomycetota</taxon>
        <taxon>Actinomycetes</taxon>
        <taxon>Pseudonocardiales</taxon>
        <taxon>Pseudonocardiaceae</taxon>
        <taxon>Allokutzneria</taxon>
    </lineage>
</organism>
<evidence type="ECO:0000313" key="4">
    <source>
        <dbReference type="EMBL" id="GAA3994754.1"/>
    </source>
</evidence>
<evidence type="ECO:0000256" key="1">
    <source>
        <dbReference type="ARBA" id="ARBA00022679"/>
    </source>
</evidence>
<evidence type="ECO:0000256" key="2">
    <source>
        <dbReference type="ARBA" id="ARBA00023315"/>
    </source>
</evidence>
<keyword evidence="1" id="KW-0808">Transferase</keyword>
<accession>A0ABP7RBU1</accession>
<sequence length="169" mass="18942">MVTVRPCEEQDIALLQKHIPTPGQPARHATRFERQQLGQSTFLIAWLDERPVGAGEIFWNGCAAPEINKHYPTCPELNGLDVWPPELRSHGIGTTLISFAETLVCQRGHHQIGLGVEDGNTQAAALYLRLGYQETGLHYLDRYQYTDDDGNLYDIADPARFLVKSLMLA</sequence>
<dbReference type="SUPFAM" id="SSF55729">
    <property type="entry name" value="Acyl-CoA N-acyltransferases (Nat)"/>
    <property type="match status" value="1"/>
</dbReference>
<dbReference type="InterPro" id="IPR016181">
    <property type="entry name" value="Acyl_CoA_acyltransferase"/>
</dbReference>
<dbReference type="Gene3D" id="3.40.630.30">
    <property type="match status" value="1"/>
</dbReference>
<dbReference type="Proteomes" id="UP001501747">
    <property type="component" value="Unassembled WGS sequence"/>
</dbReference>
<evidence type="ECO:0000259" key="3">
    <source>
        <dbReference type="PROSITE" id="PS51186"/>
    </source>
</evidence>
<protein>
    <recommendedName>
        <fullName evidence="3">N-acetyltransferase domain-containing protein</fullName>
    </recommendedName>
</protein>
<name>A0ABP7RBU1_9PSEU</name>
<dbReference type="PANTHER" id="PTHR43877:SF2">
    <property type="entry name" value="AMINOALKYLPHOSPHONATE N-ACETYLTRANSFERASE-RELATED"/>
    <property type="match status" value="1"/>
</dbReference>
<keyword evidence="2" id="KW-0012">Acyltransferase</keyword>
<dbReference type="EMBL" id="BAABAL010000005">
    <property type="protein sequence ID" value="GAA3994754.1"/>
    <property type="molecule type" value="Genomic_DNA"/>
</dbReference>
<dbReference type="PANTHER" id="PTHR43877">
    <property type="entry name" value="AMINOALKYLPHOSPHONATE N-ACETYLTRANSFERASE-RELATED-RELATED"/>
    <property type="match status" value="1"/>
</dbReference>
<gene>
    <name evidence="4" type="ORF">GCM10022247_13130</name>
</gene>
<dbReference type="PROSITE" id="PS51186">
    <property type="entry name" value="GNAT"/>
    <property type="match status" value="1"/>
</dbReference>
<feature type="domain" description="N-acetyltransferase" evidence="3">
    <location>
        <begin position="2"/>
        <end position="158"/>
    </location>
</feature>